<feature type="active site" evidence="8">
    <location>
        <position position="184"/>
    </location>
</feature>
<dbReference type="Gene3D" id="3.30.572.10">
    <property type="entry name" value="Thymidylate synthase/dCMP hydroxymethylase domain"/>
    <property type="match status" value="1"/>
</dbReference>
<evidence type="ECO:0000256" key="7">
    <source>
        <dbReference type="ARBA" id="ARBA00022727"/>
    </source>
</evidence>
<dbReference type="EMBL" id="OM236516">
    <property type="protein sequence ID" value="UNY48901.1"/>
    <property type="molecule type" value="Genomic_DNA"/>
</dbReference>
<dbReference type="NCBIfam" id="NF002495">
    <property type="entry name" value="PRK01827.1-1"/>
    <property type="match status" value="1"/>
</dbReference>
<reference evidence="10 11" key="1">
    <citation type="submission" date="2022-01" db="EMBL/GenBank/DDBJ databases">
        <authorList>
            <person name="Stokar-Avihail A."/>
        </authorList>
    </citation>
    <scope>NUCLEOTIDE SEQUENCE [LARGE SCALE GENOMIC DNA]</scope>
</reference>
<evidence type="ECO:0000259" key="9">
    <source>
        <dbReference type="Pfam" id="PF00303"/>
    </source>
</evidence>
<organism evidence="10 11">
    <name type="scientific">Bacillus phage FADO</name>
    <dbReference type="NCBI Taxonomy" id="2917160"/>
    <lineage>
        <taxon>Viruses</taxon>
        <taxon>Duplodnaviria</taxon>
        <taxon>Heunggongvirae</taxon>
        <taxon>Uroviricota</taxon>
        <taxon>Caudoviricetes</taxon>
        <taxon>Heleneionescovirinae</taxon>
        <taxon>Zhangjivirus</taxon>
        <taxon>Zhangjivirus fado</taxon>
    </lineage>
</organism>
<comment type="similarity">
    <text evidence="1">Belongs to the thymidylate synthase family.</text>
</comment>
<keyword evidence="5 10" id="KW-0489">Methyltransferase</keyword>
<dbReference type="PROSITE" id="PS00091">
    <property type="entry name" value="THYMIDYLATE_SYNTHASE"/>
    <property type="match status" value="1"/>
</dbReference>
<dbReference type="GO" id="GO:0006231">
    <property type="term" value="P:dTMP biosynthetic process"/>
    <property type="evidence" value="ECO:0007669"/>
    <property type="project" value="InterPro"/>
</dbReference>
<dbReference type="InterPro" id="IPR023451">
    <property type="entry name" value="Thymidate_synth/dCMP_Mease_dom"/>
</dbReference>
<dbReference type="InterPro" id="IPR045097">
    <property type="entry name" value="Thymidate_synth/dCMP_Mease"/>
</dbReference>
<dbReference type="GO" id="GO:0032259">
    <property type="term" value="P:methylation"/>
    <property type="evidence" value="ECO:0007669"/>
    <property type="project" value="UniProtKB-KW"/>
</dbReference>
<dbReference type="PANTHER" id="PTHR11548:SF1">
    <property type="entry name" value="THYMIDYLATE SYNTHASE 1"/>
    <property type="match status" value="1"/>
</dbReference>
<evidence type="ECO:0000313" key="11">
    <source>
        <dbReference type="Proteomes" id="UP000831021"/>
    </source>
</evidence>
<comment type="subunit">
    <text evidence="2">Homodimer.</text>
</comment>
<evidence type="ECO:0000256" key="8">
    <source>
        <dbReference type="PROSITE-ProRule" id="PRU10016"/>
    </source>
</evidence>
<keyword evidence="6 10" id="KW-0808">Transferase</keyword>
<evidence type="ECO:0000256" key="1">
    <source>
        <dbReference type="ARBA" id="ARBA00009972"/>
    </source>
</evidence>
<dbReference type="Pfam" id="PF00303">
    <property type="entry name" value="Thymidylat_synt"/>
    <property type="match status" value="1"/>
</dbReference>
<evidence type="ECO:0000256" key="5">
    <source>
        <dbReference type="ARBA" id="ARBA00022603"/>
    </source>
</evidence>
<evidence type="ECO:0000256" key="4">
    <source>
        <dbReference type="ARBA" id="ARBA00015931"/>
    </source>
</evidence>
<evidence type="ECO:0000256" key="2">
    <source>
        <dbReference type="ARBA" id="ARBA00011738"/>
    </source>
</evidence>
<evidence type="ECO:0000256" key="3">
    <source>
        <dbReference type="ARBA" id="ARBA00011947"/>
    </source>
</evidence>
<protein>
    <recommendedName>
        <fullName evidence="4">Thymidylate synthase</fullName>
        <ecNumber evidence="3">2.1.1.45</ecNumber>
    </recommendedName>
</protein>
<dbReference type="EC" id="2.1.1.45" evidence="3"/>
<proteinExistence type="inferred from homology"/>
<feature type="domain" description="Thymidylate synthase/dCMP hydroxymethylase" evidence="9">
    <location>
        <begin position="6"/>
        <end position="302"/>
    </location>
</feature>
<evidence type="ECO:0000313" key="10">
    <source>
        <dbReference type="EMBL" id="UNY48901.1"/>
    </source>
</evidence>
<dbReference type="CDD" id="cd00351">
    <property type="entry name" value="TS_Pyrimidine_HMase"/>
    <property type="match status" value="1"/>
</dbReference>
<sequence>MSQADEQYKKVINNILNQGYWDKDQNVRTIWADNTPAHTISWIGQEMRFDNSEVPILTTKRVAWKTAIKELLWIWQKKSNVVQELRDMGVKIWNEWELEDGTIGKAYGYQLGKANRRIFSTKISNEARNGYLQKYKMYRDDPGCVYIDQVDYLLYQLKYNPASRRHITTLWNPDDLDDMSLTPCVYETQWHVKGGKLHLEVRCRSNDMALGNPFNVFQYNVLQRMIAQVTGLELGEYIYHIGDAHIYDRHVEAIKEQMERKSFSAPKLWINPEVKNFYDFTIDDFKLIDYKHGDTIKMEVAI</sequence>
<dbReference type="NCBIfam" id="TIGR03284">
    <property type="entry name" value="thym_sym"/>
    <property type="match status" value="1"/>
</dbReference>
<dbReference type="SUPFAM" id="SSF55831">
    <property type="entry name" value="Thymidylate synthase/dCMP hydroxymethylase"/>
    <property type="match status" value="1"/>
</dbReference>
<gene>
    <name evidence="10" type="ORF">fado_186</name>
</gene>
<keyword evidence="7" id="KW-0545">Nucleotide biosynthesis</keyword>
<evidence type="ECO:0000256" key="6">
    <source>
        <dbReference type="ARBA" id="ARBA00022679"/>
    </source>
</evidence>
<dbReference type="InterPro" id="IPR036926">
    <property type="entry name" value="Thymidate_synth/dCMP_Mease_sf"/>
</dbReference>
<dbReference type="InterPro" id="IPR000398">
    <property type="entry name" value="Thymidylate_synthase"/>
</dbReference>
<accession>A0AAE9GAG1</accession>
<dbReference type="GO" id="GO:0004799">
    <property type="term" value="F:thymidylate synthase activity"/>
    <property type="evidence" value="ECO:0007669"/>
    <property type="project" value="UniProtKB-EC"/>
</dbReference>
<dbReference type="PRINTS" id="PR00108">
    <property type="entry name" value="THYMDSNTHASE"/>
</dbReference>
<name>A0AAE9GAG1_9CAUD</name>
<keyword evidence="11" id="KW-1185">Reference proteome</keyword>
<dbReference type="InterPro" id="IPR020940">
    <property type="entry name" value="Thymidylate_synthase_AS"/>
</dbReference>
<dbReference type="Proteomes" id="UP000831021">
    <property type="component" value="Segment"/>
</dbReference>
<dbReference type="PANTHER" id="PTHR11548">
    <property type="entry name" value="THYMIDYLATE SYNTHASE 1"/>
    <property type="match status" value="1"/>
</dbReference>
<dbReference type="HAMAP" id="MF_00008">
    <property type="entry name" value="Thymidy_synth_bact"/>
    <property type="match status" value="1"/>
</dbReference>